<proteinExistence type="predicted"/>
<dbReference type="EMBL" id="BSOO01000006">
    <property type="protein sequence ID" value="GLR47200.1"/>
    <property type="molecule type" value="Genomic_DNA"/>
</dbReference>
<evidence type="ECO:0000256" key="1">
    <source>
        <dbReference type="SAM" id="Phobius"/>
    </source>
</evidence>
<name>A0ABQ5Z337_9SPHN</name>
<feature type="transmembrane region" description="Helical" evidence="1">
    <location>
        <begin position="32"/>
        <end position="47"/>
    </location>
</feature>
<sequence length="80" mass="8772">MRLAEAALLFAALLFTLPYVPSHEIERLPLLPAGAIAVVLFAGSRVLRWRERYLLAAAETVVFALFVWGSNAIANLVYAS</sequence>
<protein>
    <submittedName>
        <fullName evidence="2">Uncharacterized protein</fullName>
    </submittedName>
</protein>
<evidence type="ECO:0000313" key="2">
    <source>
        <dbReference type="EMBL" id="GLR47200.1"/>
    </source>
</evidence>
<keyword evidence="1" id="KW-1133">Transmembrane helix</keyword>
<keyword evidence="3" id="KW-1185">Reference proteome</keyword>
<reference evidence="3" key="1">
    <citation type="journal article" date="2019" name="Int. J. Syst. Evol. Microbiol.">
        <title>The Global Catalogue of Microorganisms (GCM) 10K type strain sequencing project: providing services to taxonomists for standard genome sequencing and annotation.</title>
        <authorList>
            <consortium name="The Broad Institute Genomics Platform"/>
            <consortium name="The Broad Institute Genome Sequencing Center for Infectious Disease"/>
            <person name="Wu L."/>
            <person name="Ma J."/>
        </authorList>
    </citation>
    <scope>NUCLEOTIDE SEQUENCE [LARGE SCALE GENOMIC DNA]</scope>
    <source>
        <strain evidence="3">NBRC 102146</strain>
    </source>
</reference>
<organism evidence="2 3">
    <name type="scientific">Sphingomonas astaxanthinifaciens DSM 22298</name>
    <dbReference type="NCBI Taxonomy" id="1123267"/>
    <lineage>
        <taxon>Bacteria</taxon>
        <taxon>Pseudomonadati</taxon>
        <taxon>Pseudomonadota</taxon>
        <taxon>Alphaproteobacteria</taxon>
        <taxon>Sphingomonadales</taxon>
        <taxon>Sphingomonadaceae</taxon>
        <taxon>Sphingomonas</taxon>
    </lineage>
</organism>
<accession>A0ABQ5Z337</accession>
<keyword evidence="1" id="KW-0472">Membrane</keyword>
<feature type="transmembrane region" description="Helical" evidence="1">
    <location>
        <begin position="54"/>
        <end position="78"/>
    </location>
</feature>
<dbReference type="Proteomes" id="UP001156703">
    <property type="component" value="Unassembled WGS sequence"/>
</dbReference>
<gene>
    <name evidence="2" type="ORF">GCM10007925_09110</name>
</gene>
<keyword evidence="1" id="KW-0812">Transmembrane</keyword>
<comment type="caution">
    <text evidence="2">The sequence shown here is derived from an EMBL/GenBank/DDBJ whole genome shotgun (WGS) entry which is preliminary data.</text>
</comment>
<evidence type="ECO:0000313" key="3">
    <source>
        <dbReference type="Proteomes" id="UP001156703"/>
    </source>
</evidence>